<feature type="transmembrane region" description="Helical" evidence="1">
    <location>
        <begin position="187"/>
        <end position="206"/>
    </location>
</feature>
<dbReference type="GO" id="GO:0140359">
    <property type="term" value="F:ABC-type transporter activity"/>
    <property type="evidence" value="ECO:0007669"/>
    <property type="project" value="InterPro"/>
</dbReference>
<feature type="transmembrane region" description="Helical" evidence="1">
    <location>
        <begin position="122"/>
        <end position="145"/>
    </location>
</feature>
<feature type="transmembrane region" description="Helical" evidence="1">
    <location>
        <begin position="157"/>
        <end position="180"/>
    </location>
</feature>
<dbReference type="RefSeq" id="WP_092334735.1">
    <property type="nucleotide sequence ID" value="NZ_FNCP01000021.1"/>
</dbReference>
<dbReference type="GO" id="GO:0005886">
    <property type="term" value="C:plasma membrane"/>
    <property type="evidence" value="ECO:0007669"/>
    <property type="project" value="UniProtKB-SubCell"/>
</dbReference>
<dbReference type="PANTHER" id="PTHR43471">
    <property type="entry name" value="ABC TRANSPORTER PERMEASE"/>
    <property type="match status" value="1"/>
</dbReference>
<gene>
    <name evidence="2" type="ORF">SAMN05443529_12123</name>
</gene>
<evidence type="ECO:0000313" key="3">
    <source>
        <dbReference type="Proteomes" id="UP000198656"/>
    </source>
</evidence>
<keyword evidence="3" id="KW-1185">Reference proteome</keyword>
<feature type="transmembrane region" description="Helical" evidence="1">
    <location>
        <begin position="69"/>
        <end position="92"/>
    </location>
</feature>
<dbReference type="EMBL" id="FNCP01000021">
    <property type="protein sequence ID" value="SDH88030.1"/>
    <property type="molecule type" value="Genomic_DNA"/>
</dbReference>
<accession>A0A1G8G147</accession>
<organism evidence="2 3">
    <name type="scientific">Desulfosporosinus hippei DSM 8344</name>
    <dbReference type="NCBI Taxonomy" id="1121419"/>
    <lineage>
        <taxon>Bacteria</taxon>
        <taxon>Bacillati</taxon>
        <taxon>Bacillota</taxon>
        <taxon>Clostridia</taxon>
        <taxon>Eubacteriales</taxon>
        <taxon>Desulfitobacteriaceae</taxon>
        <taxon>Desulfosporosinus</taxon>
    </lineage>
</organism>
<dbReference type="Proteomes" id="UP000198656">
    <property type="component" value="Unassembled WGS sequence"/>
</dbReference>
<dbReference type="PANTHER" id="PTHR43471:SF12">
    <property type="entry name" value="HYPOTHETICAL MEMBRANE PROTEIN, CONSERVED"/>
    <property type="match status" value="1"/>
</dbReference>
<evidence type="ECO:0000313" key="2">
    <source>
        <dbReference type="EMBL" id="SDH88030.1"/>
    </source>
</evidence>
<keyword evidence="1" id="KW-1133">Transmembrane helix</keyword>
<protein>
    <submittedName>
        <fullName evidence="2">ABC-2 type transport system permease protein</fullName>
    </submittedName>
</protein>
<proteinExistence type="predicted"/>
<dbReference type="Pfam" id="PF12679">
    <property type="entry name" value="ABC2_membrane_2"/>
    <property type="match status" value="1"/>
</dbReference>
<dbReference type="STRING" id="1121419.SAMN05443529_12123"/>
<dbReference type="AlphaFoldDB" id="A0A1G8G147"/>
<keyword evidence="1" id="KW-0472">Membrane</keyword>
<reference evidence="3" key="1">
    <citation type="submission" date="2016-10" db="EMBL/GenBank/DDBJ databases">
        <authorList>
            <person name="Varghese N."/>
            <person name="Submissions S."/>
        </authorList>
    </citation>
    <scope>NUCLEOTIDE SEQUENCE [LARGE SCALE GENOMIC DNA]</scope>
    <source>
        <strain evidence="3">DSM 8344</strain>
    </source>
</reference>
<sequence>MNVFVREMRANRKALIIWCIGVALLISSSMGKYAGLSASGQSINDLLTQMPHSLKVVMGMGSFDLTTAVGYYGVLFIYLAVMATIHAAMLGANIISKEERDKTAEFLFVKPVSRNTIITSKLLAALVNIVVFNLVTYASSILMVQQFSQGEGGSGEITRLMIGMFVLQLFFLVVGSAIAAKSKHPKTAPALATGILLFTFILSIAIDLNNKLEFLRFFTPFKYYDAKNLMYDRGFETVYVLISVGVIAVLLMATYAFYKNRDLKV</sequence>
<evidence type="ECO:0000256" key="1">
    <source>
        <dbReference type="SAM" id="Phobius"/>
    </source>
</evidence>
<feature type="transmembrane region" description="Helical" evidence="1">
    <location>
        <begin position="238"/>
        <end position="258"/>
    </location>
</feature>
<keyword evidence="1" id="KW-0812">Transmembrane</keyword>
<dbReference type="OrthoDB" id="9800309at2"/>
<name>A0A1G8G147_9FIRM</name>